<dbReference type="RefSeq" id="WP_075765283.1">
    <property type="nucleotide sequence ID" value="NZ_MJIL01000079.1"/>
</dbReference>
<dbReference type="Gene3D" id="3.40.390.10">
    <property type="entry name" value="Collagenase (Catalytic Domain)"/>
    <property type="match status" value="1"/>
</dbReference>
<dbReference type="OrthoDB" id="9792407at2"/>
<dbReference type="GO" id="GO:0008237">
    <property type="term" value="F:metallopeptidase activity"/>
    <property type="evidence" value="ECO:0007669"/>
    <property type="project" value="InterPro"/>
</dbReference>
<dbReference type="InterPro" id="IPR024079">
    <property type="entry name" value="MetalloPept_cat_dom_sf"/>
</dbReference>
<reference evidence="2 3" key="1">
    <citation type="submission" date="2016-09" db="EMBL/GenBank/DDBJ databases">
        <title>Photobacterium proteolyticum sp. nov. a protease producing bacterium isolated from ocean sediments of Laizhou Bay.</title>
        <authorList>
            <person name="Li Y."/>
        </authorList>
    </citation>
    <scope>NUCLEOTIDE SEQUENCE [LARGE SCALE GENOMIC DNA]</scope>
    <source>
        <strain evidence="2 3">13-12</strain>
    </source>
</reference>
<accession>A0A1Q9GK67</accession>
<evidence type="ECO:0000259" key="1">
    <source>
        <dbReference type="Pfam" id="PF07737"/>
    </source>
</evidence>
<dbReference type="Pfam" id="PF07737">
    <property type="entry name" value="ATLF"/>
    <property type="match status" value="1"/>
</dbReference>
<dbReference type="Proteomes" id="UP000186905">
    <property type="component" value="Unassembled WGS sequence"/>
</dbReference>
<keyword evidence="3" id="KW-1185">Reference proteome</keyword>
<proteinExistence type="predicted"/>
<dbReference type="STRING" id="1903952.BIT28_13075"/>
<comment type="caution">
    <text evidence="2">The sequence shown here is derived from an EMBL/GenBank/DDBJ whole genome shotgun (WGS) entry which is preliminary data.</text>
</comment>
<dbReference type="InterPro" id="IPR014781">
    <property type="entry name" value="Anthrax_toxin_lethal/edema_N/C"/>
</dbReference>
<dbReference type="PROSITE" id="PS51257">
    <property type="entry name" value="PROKAR_LIPOPROTEIN"/>
    <property type="match status" value="1"/>
</dbReference>
<sequence length="273" mass="30693">MNKLVYLSLAVFIMGCNFDSEVNNISRVFSYDANADSCLISSPPGKLGLDPFYRKYCSLYGVPVVSSSSVSDEALAQAWHIANQMIGNHHEYLMSIAEKGIVIAIIGKNENVTDIPEYSDLDPNYWNARARGLGATEERPAVSGAEENILCLTNDRYHGENIFVHEFSHTVHEFGIVENVKSFQSELESLYRDAYNNLRSNSGFEAGKYPEQAYAMENSKEYWAEGVQSYYDVESAYPVTPQELNLVDPRLYQLIEGHLNENYIANITLCPLP</sequence>
<evidence type="ECO:0000313" key="2">
    <source>
        <dbReference type="EMBL" id="OLQ74887.1"/>
    </source>
</evidence>
<dbReference type="EMBL" id="MJIL01000079">
    <property type="protein sequence ID" value="OLQ74887.1"/>
    <property type="molecule type" value="Genomic_DNA"/>
</dbReference>
<organism evidence="2 3">
    <name type="scientific">Photobacterium proteolyticum</name>
    <dbReference type="NCBI Taxonomy" id="1903952"/>
    <lineage>
        <taxon>Bacteria</taxon>
        <taxon>Pseudomonadati</taxon>
        <taxon>Pseudomonadota</taxon>
        <taxon>Gammaproteobacteria</taxon>
        <taxon>Vibrionales</taxon>
        <taxon>Vibrionaceae</taxon>
        <taxon>Photobacterium</taxon>
    </lineage>
</organism>
<name>A0A1Q9GK67_9GAMM</name>
<feature type="domain" description="Anthrax toxin lethal/endema factor N-/C-terminal" evidence="1">
    <location>
        <begin position="90"/>
        <end position="256"/>
    </location>
</feature>
<dbReference type="AlphaFoldDB" id="A0A1Q9GK67"/>
<evidence type="ECO:0000313" key="3">
    <source>
        <dbReference type="Proteomes" id="UP000186905"/>
    </source>
</evidence>
<gene>
    <name evidence="2" type="ORF">BIT28_13075</name>
</gene>
<dbReference type="SUPFAM" id="SSF55486">
    <property type="entry name" value="Metalloproteases ('zincins'), catalytic domain"/>
    <property type="match status" value="1"/>
</dbReference>
<protein>
    <recommendedName>
        <fullName evidence="1">Anthrax toxin lethal/endema factor N-/C-terminal domain-containing protein</fullName>
    </recommendedName>
</protein>